<dbReference type="GO" id="GO:0006355">
    <property type="term" value="P:regulation of DNA-templated transcription"/>
    <property type="evidence" value="ECO:0007669"/>
    <property type="project" value="InterPro"/>
</dbReference>
<dbReference type="STRING" id="1193502.SHALO_2572"/>
<gene>
    <name evidence="1" type="ORF">SHALO_2572</name>
</gene>
<name>A0A1D7TMW2_9BACT</name>
<evidence type="ECO:0000313" key="2">
    <source>
        <dbReference type="Proteomes" id="UP000094609"/>
    </source>
</evidence>
<dbReference type="SUPFAM" id="SSF47598">
    <property type="entry name" value="Ribbon-helix-helix"/>
    <property type="match status" value="1"/>
</dbReference>
<dbReference type="KEGG" id="shal:SHALO_2572"/>
<proteinExistence type="predicted"/>
<accession>A0A1D7TMW2</accession>
<protein>
    <submittedName>
        <fullName evidence="1">Uncharacterized protein</fullName>
    </submittedName>
</protein>
<keyword evidence="2" id="KW-1185">Reference proteome</keyword>
<evidence type="ECO:0000313" key="1">
    <source>
        <dbReference type="EMBL" id="AOO66331.1"/>
    </source>
</evidence>
<reference evidence="2" key="1">
    <citation type="submission" date="2016-08" db="EMBL/GenBank/DDBJ databases">
        <title>Complete genome sequence of the organohalide-respiring Epsilonproteobacterium Sulfurospirillum halorespirans.</title>
        <authorList>
            <person name="Goris T."/>
            <person name="Zimmermann J."/>
            <person name="Schenz B."/>
            <person name="Lemos M."/>
            <person name="Hackermueller J."/>
            <person name="Diekert G."/>
        </authorList>
    </citation>
    <scope>NUCLEOTIDE SEQUENCE [LARGE SCALE GENOMIC DNA]</scope>
    <source>
        <strain>DSM 13726</strain>
        <strain evidence="2">PCE-M2</strain>
    </source>
</reference>
<dbReference type="PATRIC" id="fig|1193502.14.peg.2605"/>
<dbReference type="InterPro" id="IPR010985">
    <property type="entry name" value="Ribbon_hlx_hlx"/>
</dbReference>
<dbReference type="EMBL" id="CP017111">
    <property type="protein sequence ID" value="AOO66331.1"/>
    <property type="molecule type" value="Genomic_DNA"/>
</dbReference>
<sequence>MATSIRLDDSFEARLSRLASLTDRPKSFYIRKLFEDYFENLEDYYLAEKADQTPEPIYTLDEVVQELGLDR</sequence>
<dbReference type="AlphaFoldDB" id="A0A1D7TMW2"/>
<organism evidence="1 2">
    <name type="scientific">Sulfurospirillum halorespirans DSM 13726</name>
    <dbReference type="NCBI Taxonomy" id="1193502"/>
    <lineage>
        <taxon>Bacteria</taxon>
        <taxon>Pseudomonadati</taxon>
        <taxon>Campylobacterota</taxon>
        <taxon>Epsilonproteobacteria</taxon>
        <taxon>Campylobacterales</taxon>
        <taxon>Sulfurospirillaceae</taxon>
        <taxon>Sulfurospirillum</taxon>
    </lineage>
</organism>
<dbReference type="Proteomes" id="UP000094609">
    <property type="component" value="Chromosome"/>
</dbReference>
<dbReference type="RefSeq" id="WP_069478874.1">
    <property type="nucleotide sequence ID" value="NZ_CP017111.1"/>
</dbReference>